<comment type="similarity">
    <text evidence="1">Belongs to the enoyl-CoA hydratase/isomerase family.</text>
</comment>
<reference evidence="2 3" key="1">
    <citation type="submission" date="2015-10" db="EMBL/GenBank/DDBJ databases">
        <title>Mycobacterium gordonae draft genome assembly.</title>
        <authorList>
            <person name="Ustinova V."/>
            <person name="Smirnova T."/>
            <person name="Blagodatskikh K."/>
            <person name="Varlamov D."/>
            <person name="Larionova E."/>
            <person name="Chernousova L."/>
        </authorList>
    </citation>
    <scope>NUCLEOTIDE SEQUENCE [LARGE SCALE GENOMIC DNA]</scope>
    <source>
        <strain evidence="2 3">CTRI 14-8773</strain>
    </source>
</reference>
<dbReference type="InterPro" id="IPR029045">
    <property type="entry name" value="ClpP/crotonase-like_dom_sf"/>
</dbReference>
<dbReference type="OrthoDB" id="9777711at2"/>
<evidence type="ECO:0000256" key="1">
    <source>
        <dbReference type="ARBA" id="ARBA00005254"/>
    </source>
</evidence>
<gene>
    <name evidence="2" type="ORF">AO501_08415</name>
</gene>
<dbReference type="STRING" id="1778.A9W97_10185"/>
<sequence length="270" mass="27777">MSKSGIAALAPVAGLDVELTDGVLSLTINRPDSLNSLIIPVITGLADAMEAAATDPAVRVVRLGGAGRGFSSGAGISADDMTSGGGVPPDEIILEINRLVRSITALPRPVVAVVQGPAAGVGVSIALSCDVVLASEKAFFMLAFTKIGLMPDGGASALVAAAVGRIRALRMALLPERLTAAEALSWGLVSAVYPADDFDAEVDKVVSRLLTGPAVAFAKTKAAINAATLTELNPTLEREFEGQRGLLQAPDFKEGTRAFQERRAPNFTDS</sequence>
<dbReference type="InterPro" id="IPR014748">
    <property type="entry name" value="Enoyl-CoA_hydra_C"/>
</dbReference>
<dbReference type="SUPFAM" id="SSF52096">
    <property type="entry name" value="ClpP/crotonase"/>
    <property type="match status" value="1"/>
</dbReference>
<dbReference type="CDD" id="cd06558">
    <property type="entry name" value="crotonase-like"/>
    <property type="match status" value="1"/>
</dbReference>
<accession>A0A0Q2QZI6</accession>
<dbReference type="PANTHER" id="PTHR43459:SF1">
    <property type="entry name" value="EG:BACN32G11.4 PROTEIN"/>
    <property type="match status" value="1"/>
</dbReference>
<evidence type="ECO:0000313" key="3">
    <source>
        <dbReference type="Proteomes" id="UP000051677"/>
    </source>
</evidence>
<dbReference type="Pfam" id="PF00378">
    <property type="entry name" value="ECH_1"/>
    <property type="match status" value="1"/>
</dbReference>
<comment type="caution">
    <text evidence="2">The sequence shown here is derived from an EMBL/GenBank/DDBJ whole genome shotgun (WGS) entry which is preliminary data.</text>
</comment>
<protein>
    <submittedName>
        <fullName evidence="2">Enoyl-CoA hydratase</fullName>
    </submittedName>
</protein>
<name>A0A0Q2QZI6_MYCGO</name>
<dbReference type="GO" id="GO:0003824">
    <property type="term" value="F:catalytic activity"/>
    <property type="evidence" value="ECO:0007669"/>
    <property type="project" value="UniProtKB-ARBA"/>
</dbReference>
<evidence type="ECO:0000313" key="2">
    <source>
        <dbReference type="EMBL" id="KQH77270.1"/>
    </source>
</evidence>
<dbReference type="Gene3D" id="1.10.12.10">
    <property type="entry name" value="Lyase 2-enoyl-coa Hydratase, Chain A, domain 2"/>
    <property type="match status" value="1"/>
</dbReference>
<dbReference type="RefSeq" id="WP_055579803.1">
    <property type="nucleotide sequence ID" value="NZ_LKTM01000327.1"/>
</dbReference>
<dbReference type="EMBL" id="LKTM01000327">
    <property type="protein sequence ID" value="KQH77270.1"/>
    <property type="molecule type" value="Genomic_DNA"/>
</dbReference>
<dbReference type="Gene3D" id="3.90.226.10">
    <property type="entry name" value="2-enoyl-CoA Hydratase, Chain A, domain 1"/>
    <property type="match status" value="1"/>
</dbReference>
<organism evidence="2 3">
    <name type="scientific">Mycobacterium gordonae</name>
    <dbReference type="NCBI Taxonomy" id="1778"/>
    <lineage>
        <taxon>Bacteria</taxon>
        <taxon>Bacillati</taxon>
        <taxon>Actinomycetota</taxon>
        <taxon>Actinomycetes</taxon>
        <taxon>Mycobacteriales</taxon>
        <taxon>Mycobacteriaceae</taxon>
        <taxon>Mycobacterium</taxon>
    </lineage>
</organism>
<dbReference type="InterPro" id="IPR001753">
    <property type="entry name" value="Enoyl-CoA_hydra/iso"/>
</dbReference>
<proteinExistence type="inferred from homology"/>
<dbReference type="PANTHER" id="PTHR43459">
    <property type="entry name" value="ENOYL-COA HYDRATASE"/>
    <property type="match status" value="1"/>
</dbReference>
<dbReference type="Proteomes" id="UP000051677">
    <property type="component" value="Unassembled WGS sequence"/>
</dbReference>
<dbReference type="AlphaFoldDB" id="A0A0Q2QZI6"/>